<dbReference type="Proteomes" id="UP000805841">
    <property type="component" value="Unassembled WGS sequence"/>
</dbReference>
<sequence>MADLIQPSFSAGEMSPATFARVDLARYYTGLRTCRNFVVLPEGGVQNRAGLEFTAEVKDSSVFTRLVPFQYSTQQTYVLEFGNQYIRFVSEGGQVTSGGTVYEIASPYTTADLSALQFTQSADVLTLVHPSYAPRELKRLGATNWTLTEISFEPDISAPSGLTAAARSGGSDATSNYEYRITAVSSFASGSVESWPSNTATVDSWDSLPGATLSWTAVSGADHYNVYKNKSSGVFGYIGKATTNAFTDINITPDADKTVPVGYNPFDNANYPSTVGYFQQRMVFAASSSQPQTIWMSRTSDFHNFGYSDPSRDDDGIEITLASREVNQIRHLVSLRELLALTSGAEWSITAADESGVTPDSISAIPQSYVGTNSVIPAVYGNTALYVQARGGKLATLAYNYVADGFVAQDVSVLSSHLMRGYTLDDMAFTLAPNGVVWIVRNDGALLGFTFMADQQVYAWHRHDTDGVFESVASVPEGDEDVLYAIVKRTINGVTKRYIERMASRQLTKYGSGDYAYDRAFFVDCGLTYDGRQEGTATLTGGTDWKYPNPLTLTTSASVFTSAMVGRSVMLYGGGTDDTIGDVLVAKITAYSSATSVTVEPQTIVPDSLQGVSATRWGLAATTISGLGHLEGKTVSILADGDVMPQDVVSSGSITLDSPVLVAHIGLPITADFETLDITMQNNQAFLANKKRINGVTVLCQESRGLFAGSDADHLYEFKQRATENYGEPITLLTGRAEIPVSCDWNDAGRMFIRQSDPLPLTILGVIPNVQAGG</sequence>
<dbReference type="EMBL" id="JAAOCA010000047">
    <property type="protein sequence ID" value="MBD1601988.1"/>
    <property type="molecule type" value="Genomic_DNA"/>
</dbReference>
<dbReference type="Gene3D" id="2.60.40.10">
    <property type="entry name" value="Immunoglobulins"/>
    <property type="match status" value="1"/>
</dbReference>
<dbReference type="RefSeq" id="WP_190426217.1">
    <property type="nucleotide sequence ID" value="NZ_JAAOCA010000047.1"/>
</dbReference>
<proteinExistence type="predicted"/>
<accession>A0ABR7Z9L8</accession>
<evidence type="ECO:0000313" key="1">
    <source>
        <dbReference type="EMBL" id="MBD1601988.1"/>
    </source>
</evidence>
<evidence type="ECO:0008006" key="3">
    <source>
        <dbReference type="Google" id="ProtNLM"/>
    </source>
</evidence>
<protein>
    <recommendedName>
        <fullName evidence="3">Ubiquitin-activating enzyme E1 FCCH domain-containing protein</fullName>
    </recommendedName>
</protein>
<comment type="caution">
    <text evidence="1">The sequence shown here is derived from an EMBL/GenBank/DDBJ whole genome shotgun (WGS) entry which is preliminary data.</text>
</comment>
<name>A0ABR7Z9L8_9PSED</name>
<evidence type="ECO:0000313" key="2">
    <source>
        <dbReference type="Proteomes" id="UP000805841"/>
    </source>
</evidence>
<dbReference type="InterPro" id="IPR013783">
    <property type="entry name" value="Ig-like_fold"/>
</dbReference>
<keyword evidence="2" id="KW-1185">Reference proteome</keyword>
<reference evidence="1 2" key="1">
    <citation type="journal article" date="2020" name="Insects">
        <title>Bacteria Belonging to Pseudomonas typographi sp. nov. from the Bark Beetle Ips typographus Have Genomic Potential to Aid in the Host Ecology.</title>
        <authorList>
            <person name="Peral-Aranega E."/>
            <person name="Saati-Santamaria Z."/>
            <person name="Kolarik M."/>
            <person name="Rivas R."/>
            <person name="Garcia-Fraile P."/>
        </authorList>
    </citation>
    <scope>NUCLEOTIDE SEQUENCE [LARGE SCALE GENOMIC DNA]</scope>
    <source>
        <strain evidence="1 2">CA3A</strain>
    </source>
</reference>
<organism evidence="1 2">
    <name type="scientific">Pseudomonas typographi</name>
    <dbReference type="NCBI Taxonomy" id="2715964"/>
    <lineage>
        <taxon>Bacteria</taxon>
        <taxon>Pseudomonadati</taxon>
        <taxon>Pseudomonadota</taxon>
        <taxon>Gammaproteobacteria</taxon>
        <taxon>Pseudomonadales</taxon>
        <taxon>Pseudomonadaceae</taxon>
        <taxon>Pseudomonas</taxon>
    </lineage>
</organism>
<gene>
    <name evidence="1" type="ORF">HAQ05_25250</name>
</gene>